<protein>
    <submittedName>
        <fullName evidence="1">Uncharacterized protein</fullName>
    </submittedName>
</protein>
<reference evidence="1" key="1">
    <citation type="submission" date="2021-05" db="EMBL/GenBank/DDBJ databases">
        <authorList>
            <person name="Scholz U."/>
            <person name="Mascher M."/>
            <person name="Fiebig A."/>
        </authorList>
    </citation>
    <scope>NUCLEOTIDE SEQUENCE [LARGE SCALE GENOMIC DNA]</scope>
</reference>
<name>A0ACD5TTR2_AVESA</name>
<evidence type="ECO:0000313" key="2">
    <source>
        <dbReference type="Proteomes" id="UP001732700"/>
    </source>
</evidence>
<reference evidence="1" key="2">
    <citation type="submission" date="2025-09" db="UniProtKB">
        <authorList>
            <consortium name="EnsemblPlants"/>
        </authorList>
    </citation>
    <scope>IDENTIFICATION</scope>
</reference>
<organism evidence="1 2">
    <name type="scientific">Avena sativa</name>
    <name type="common">Oat</name>
    <dbReference type="NCBI Taxonomy" id="4498"/>
    <lineage>
        <taxon>Eukaryota</taxon>
        <taxon>Viridiplantae</taxon>
        <taxon>Streptophyta</taxon>
        <taxon>Embryophyta</taxon>
        <taxon>Tracheophyta</taxon>
        <taxon>Spermatophyta</taxon>
        <taxon>Magnoliopsida</taxon>
        <taxon>Liliopsida</taxon>
        <taxon>Poales</taxon>
        <taxon>Poaceae</taxon>
        <taxon>BOP clade</taxon>
        <taxon>Pooideae</taxon>
        <taxon>Poodae</taxon>
        <taxon>Poeae</taxon>
        <taxon>Poeae Chloroplast Group 1 (Aveneae type)</taxon>
        <taxon>Aveninae</taxon>
        <taxon>Avena</taxon>
    </lineage>
</organism>
<evidence type="ECO:0000313" key="1">
    <source>
        <dbReference type="EnsemblPlants" id="AVESA.00010b.r2.1DG0126860.1.CDS"/>
    </source>
</evidence>
<proteinExistence type="predicted"/>
<sequence>MGEKGGGLSTHINGSVPLPPPSSPNPPCFVPPQTKSQTPTPRLSRRRRRSMANSFPDNVTVMPHDVGSYGESIGPVDYGCVRRYRHRRLVTYLWLHGFRETLRGLLKETDALMSVAHLSQLVQHGLWDDAVSYVSRFLRPVSHPQSDEAQVLIHFLRHHKAFASMVAGEKNRDLKYFNHKYNTRYLKHDDSVSHDALRIRSIVLSILHSHQVRASLDWERVRHRASLIVHDLAYKAPELKDLVLYPAGSMMPYDVLPIGFRSRRRRYVKEQDLPGPKTLTKIFLRTKKRIPSSTRSHELNSGLTDKTRKWLVDILDESLQAGSRMELQSSGKEGVPGATVPHTMSNTLIDLTKNSVSGTYSLPNAGAPVAAISQKVNLTSHAENSGISAVINAGTSKLLGSENSNIRKHPRTEEITFEQDPHRKMQRTGGAFGEACLASMSEAETGAGSHASIFLEGPQHELEHA</sequence>
<keyword evidence="2" id="KW-1185">Reference proteome</keyword>
<dbReference type="Proteomes" id="UP001732700">
    <property type="component" value="Chromosome 1D"/>
</dbReference>
<accession>A0ACD5TTR2</accession>
<dbReference type="EnsemblPlants" id="AVESA.00010b.r2.1DG0126860.1">
    <property type="protein sequence ID" value="AVESA.00010b.r2.1DG0126860.1.CDS"/>
    <property type="gene ID" value="AVESA.00010b.r2.1DG0126860"/>
</dbReference>